<sequence length="62" mass="7377">MNRRSLEVVPLSVSSRQLPRRHPSDYAVASVRLTNFREKVYRRMWSFEPTGVELFRLEAILQ</sequence>
<dbReference type="EMBL" id="KQ459472">
    <property type="protein sequence ID" value="KPJ00108.1"/>
    <property type="molecule type" value="Genomic_DNA"/>
</dbReference>
<dbReference type="Proteomes" id="UP000053268">
    <property type="component" value="Unassembled WGS sequence"/>
</dbReference>
<name>A0A194Q3J0_PAPXU</name>
<dbReference type="AlphaFoldDB" id="A0A194Q3J0"/>
<accession>A0A194Q3J0</accession>
<evidence type="ECO:0000313" key="2">
    <source>
        <dbReference type="Proteomes" id="UP000053268"/>
    </source>
</evidence>
<organism evidence="1 2">
    <name type="scientific">Papilio xuthus</name>
    <name type="common">Asian swallowtail butterfly</name>
    <dbReference type="NCBI Taxonomy" id="66420"/>
    <lineage>
        <taxon>Eukaryota</taxon>
        <taxon>Metazoa</taxon>
        <taxon>Ecdysozoa</taxon>
        <taxon>Arthropoda</taxon>
        <taxon>Hexapoda</taxon>
        <taxon>Insecta</taxon>
        <taxon>Pterygota</taxon>
        <taxon>Neoptera</taxon>
        <taxon>Endopterygota</taxon>
        <taxon>Lepidoptera</taxon>
        <taxon>Glossata</taxon>
        <taxon>Ditrysia</taxon>
        <taxon>Papilionoidea</taxon>
        <taxon>Papilionidae</taxon>
        <taxon>Papilioninae</taxon>
        <taxon>Papilio</taxon>
    </lineage>
</organism>
<proteinExistence type="predicted"/>
<evidence type="ECO:0000313" key="1">
    <source>
        <dbReference type="EMBL" id="KPJ00108.1"/>
    </source>
</evidence>
<gene>
    <name evidence="1" type="ORF">RR46_02895</name>
</gene>
<reference evidence="1 2" key="1">
    <citation type="journal article" date="2015" name="Nat. Commun.">
        <title>Outbred genome sequencing and CRISPR/Cas9 gene editing in butterflies.</title>
        <authorList>
            <person name="Li X."/>
            <person name="Fan D."/>
            <person name="Zhang W."/>
            <person name="Liu G."/>
            <person name="Zhang L."/>
            <person name="Zhao L."/>
            <person name="Fang X."/>
            <person name="Chen L."/>
            <person name="Dong Y."/>
            <person name="Chen Y."/>
            <person name="Ding Y."/>
            <person name="Zhao R."/>
            <person name="Feng M."/>
            <person name="Zhu Y."/>
            <person name="Feng Y."/>
            <person name="Jiang X."/>
            <person name="Zhu D."/>
            <person name="Xiang H."/>
            <person name="Feng X."/>
            <person name="Li S."/>
            <person name="Wang J."/>
            <person name="Zhang G."/>
            <person name="Kronforst M.R."/>
            <person name="Wang W."/>
        </authorList>
    </citation>
    <scope>NUCLEOTIDE SEQUENCE [LARGE SCALE GENOMIC DNA]</scope>
    <source>
        <strain evidence="1">Ya'a_city_454_Px</strain>
        <tissue evidence="1">Whole body</tissue>
    </source>
</reference>
<keyword evidence="2" id="KW-1185">Reference proteome</keyword>
<protein>
    <submittedName>
        <fullName evidence="1">Uncharacterized protein</fullName>
    </submittedName>
</protein>